<organism evidence="1 2">
    <name type="scientific">Arthrobotrys musiformis</name>
    <dbReference type="NCBI Taxonomy" id="47236"/>
    <lineage>
        <taxon>Eukaryota</taxon>
        <taxon>Fungi</taxon>
        <taxon>Dikarya</taxon>
        <taxon>Ascomycota</taxon>
        <taxon>Pezizomycotina</taxon>
        <taxon>Orbiliomycetes</taxon>
        <taxon>Orbiliales</taxon>
        <taxon>Orbiliaceae</taxon>
        <taxon>Arthrobotrys</taxon>
    </lineage>
</organism>
<name>A0AAV9W015_9PEZI</name>
<dbReference type="EMBL" id="JAVHJL010000008">
    <property type="protein sequence ID" value="KAK6498962.1"/>
    <property type="molecule type" value="Genomic_DNA"/>
</dbReference>
<sequence length="189" mass="21788">MTGLTLSMETTLAAQAAYIVDLVIEDIIDVTKDSTGLTESWYSQYGYKTYIQDLMFEEDLFEDIHDGRRFKLDKATAEEMADNIGLYPNYSRLLFALKALSLIYRHWKLIKTIKKEATRIRNRIRRVRSIPSPRDFSLVLERYAEKVFHDADDVGLYVQMSIQIAEVAQKVKLQPKTLVINSSGVVLPF</sequence>
<dbReference type="Proteomes" id="UP001370758">
    <property type="component" value="Unassembled WGS sequence"/>
</dbReference>
<evidence type="ECO:0000313" key="1">
    <source>
        <dbReference type="EMBL" id="KAK6498962.1"/>
    </source>
</evidence>
<proteinExistence type="predicted"/>
<reference evidence="1 2" key="1">
    <citation type="submission" date="2023-08" db="EMBL/GenBank/DDBJ databases">
        <authorList>
            <person name="Palmer J.M."/>
        </authorList>
    </citation>
    <scope>NUCLEOTIDE SEQUENCE [LARGE SCALE GENOMIC DNA]</scope>
    <source>
        <strain evidence="1 2">TWF481</strain>
    </source>
</reference>
<keyword evidence="2" id="KW-1185">Reference proteome</keyword>
<dbReference type="AlphaFoldDB" id="A0AAV9W015"/>
<protein>
    <submittedName>
        <fullName evidence="1">Uncharacterized protein</fullName>
    </submittedName>
</protein>
<gene>
    <name evidence="1" type="ORF">TWF481_011533</name>
</gene>
<accession>A0AAV9W015</accession>
<evidence type="ECO:0000313" key="2">
    <source>
        <dbReference type="Proteomes" id="UP001370758"/>
    </source>
</evidence>
<comment type="caution">
    <text evidence="1">The sequence shown here is derived from an EMBL/GenBank/DDBJ whole genome shotgun (WGS) entry which is preliminary data.</text>
</comment>